<reference evidence="2 3" key="1">
    <citation type="submission" date="2024-10" db="EMBL/GenBank/DDBJ databases">
        <title>Updated reference genomes for cyclostephanoid diatoms.</title>
        <authorList>
            <person name="Roberts W.R."/>
            <person name="Alverson A.J."/>
        </authorList>
    </citation>
    <scope>NUCLEOTIDE SEQUENCE [LARGE SCALE GENOMIC DNA]</scope>
    <source>
        <strain evidence="2 3">AJA276-08</strain>
    </source>
</reference>
<organism evidence="2 3">
    <name type="scientific">Stephanodiscus triporus</name>
    <dbReference type="NCBI Taxonomy" id="2934178"/>
    <lineage>
        <taxon>Eukaryota</taxon>
        <taxon>Sar</taxon>
        <taxon>Stramenopiles</taxon>
        <taxon>Ochrophyta</taxon>
        <taxon>Bacillariophyta</taxon>
        <taxon>Coscinodiscophyceae</taxon>
        <taxon>Thalassiosirophycidae</taxon>
        <taxon>Stephanodiscales</taxon>
        <taxon>Stephanodiscaceae</taxon>
        <taxon>Stephanodiscus</taxon>
    </lineage>
</organism>
<comment type="caution">
    <text evidence="2">The sequence shown here is derived from an EMBL/GenBank/DDBJ whole genome shotgun (WGS) entry which is preliminary data.</text>
</comment>
<sequence length="280" mass="30594">MGKKKANAAKKKQVAKTNRLSSAYGVSVLKGGTISRNNGVIDTKSTLLADSSSHAKNPHETSTNGEGKAKNTALTCYDRNSSEMLLSTREISGHRPRVSHVENDEFQRLYASLEERSLALQARKDEQRRSKKVRMQQQKKGWGKFERPSATIFAEATLTLAPKTTQELVDDATNRVAQGMIEIGQRTTNALDASAMPGQSSLAAAAGLDWKLRVSSMTDQANVPQNNSYAALDIESDSDNDWAEAENKPKLIFEPASFSFRPSVTPLTLSHSADDINPDL</sequence>
<dbReference type="Proteomes" id="UP001530315">
    <property type="component" value="Unassembled WGS sequence"/>
</dbReference>
<feature type="compositionally biased region" description="Polar residues" evidence="1">
    <location>
        <begin position="49"/>
        <end position="65"/>
    </location>
</feature>
<accession>A0ABD3NWB1</accession>
<feature type="region of interest" description="Disordered" evidence="1">
    <location>
        <begin position="49"/>
        <end position="69"/>
    </location>
</feature>
<keyword evidence="3" id="KW-1185">Reference proteome</keyword>
<protein>
    <submittedName>
        <fullName evidence="2">Uncharacterized protein</fullName>
    </submittedName>
</protein>
<dbReference type="AlphaFoldDB" id="A0ABD3NWB1"/>
<evidence type="ECO:0000313" key="2">
    <source>
        <dbReference type="EMBL" id="KAL3779711.1"/>
    </source>
</evidence>
<name>A0ABD3NWB1_9STRA</name>
<proteinExistence type="predicted"/>
<feature type="region of interest" description="Disordered" evidence="1">
    <location>
        <begin position="122"/>
        <end position="141"/>
    </location>
</feature>
<evidence type="ECO:0000313" key="3">
    <source>
        <dbReference type="Proteomes" id="UP001530315"/>
    </source>
</evidence>
<evidence type="ECO:0000256" key="1">
    <source>
        <dbReference type="SAM" id="MobiDB-lite"/>
    </source>
</evidence>
<gene>
    <name evidence="2" type="ORF">ACHAW5_004557</name>
</gene>
<dbReference type="EMBL" id="JALLAZ020001149">
    <property type="protein sequence ID" value="KAL3779711.1"/>
    <property type="molecule type" value="Genomic_DNA"/>
</dbReference>